<evidence type="ECO:0008006" key="3">
    <source>
        <dbReference type="Google" id="ProtNLM"/>
    </source>
</evidence>
<gene>
    <name evidence="1" type="ORF">ACJMK2_019911</name>
</gene>
<evidence type="ECO:0000313" key="2">
    <source>
        <dbReference type="Proteomes" id="UP001634394"/>
    </source>
</evidence>
<feature type="non-terminal residue" evidence="1">
    <location>
        <position position="171"/>
    </location>
</feature>
<sequence length="171" mass="19640">MSGKNGSGQHQTAAETSGCNKRISKSVLGKQTSVDRVLPEGTIKRKLGEETYQYWSDEQIPVYDCMDRLAGYSIVGLVDFDEFIFPLKDKDFKQFVNRIRTRYPDAGFFIFLVDVFVTDWGKTNERENLTIAQFRNRTTTMSDRIKNFVIPERIQTGSVSTHNAEPKYGYK</sequence>
<name>A0ABD3U005_SINWO</name>
<proteinExistence type="predicted"/>
<keyword evidence="2" id="KW-1185">Reference proteome</keyword>
<dbReference type="Proteomes" id="UP001634394">
    <property type="component" value="Unassembled WGS sequence"/>
</dbReference>
<reference evidence="1 2" key="1">
    <citation type="submission" date="2024-11" db="EMBL/GenBank/DDBJ databases">
        <title>Chromosome-level genome assembly of the freshwater bivalve Anodonta woodiana.</title>
        <authorList>
            <person name="Chen X."/>
        </authorList>
    </citation>
    <scope>NUCLEOTIDE SEQUENCE [LARGE SCALE GENOMIC DNA]</scope>
    <source>
        <strain evidence="1">MN2024</strain>
        <tissue evidence="1">Gills</tissue>
    </source>
</reference>
<accession>A0ABD3U005</accession>
<evidence type="ECO:0000313" key="1">
    <source>
        <dbReference type="EMBL" id="KAL3841810.1"/>
    </source>
</evidence>
<protein>
    <recommendedName>
        <fullName evidence="3">Glycosyltransferase family 92 protein</fullName>
    </recommendedName>
</protein>
<dbReference type="AlphaFoldDB" id="A0ABD3U005"/>
<dbReference type="EMBL" id="JBJQND010000017">
    <property type="protein sequence ID" value="KAL3841810.1"/>
    <property type="molecule type" value="Genomic_DNA"/>
</dbReference>
<comment type="caution">
    <text evidence="1">The sequence shown here is derived from an EMBL/GenBank/DDBJ whole genome shotgun (WGS) entry which is preliminary data.</text>
</comment>
<organism evidence="1 2">
    <name type="scientific">Sinanodonta woodiana</name>
    <name type="common">Chinese pond mussel</name>
    <name type="synonym">Anodonta woodiana</name>
    <dbReference type="NCBI Taxonomy" id="1069815"/>
    <lineage>
        <taxon>Eukaryota</taxon>
        <taxon>Metazoa</taxon>
        <taxon>Spiralia</taxon>
        <taxon>Lophotrochozoa</taxon>
        <taxon>Mollusca</taxon>
        <taxon>Bivalvia</taxon>
        <taxon>Autobranchia</taxon>
        <taxon>Heteroconchia</taxon>
        <taxon>Palaeoheterodonta</taxon>
        <taxon>Unionida</taxon>
        <taxon>Unionoidea</taxon>
        <taxon>Unionidae</taxon>
        <taxon>Unioninae</taxon>
        <taxon>Sinanodonta</taxon>
    </lineage>
</organism>